<reference evidence="3 4" key="1">
    <citation type="submission" date="2024-03" db="EMBL/GenBank/DDBJ databases">
        <title>Human intestinal bacterial collection.</title>
        <authorList>
            <person name="Pauvert C."/>
            <person name="Hitch T.C.A."/>
            <person name="Clavel T."/>
        </authorList>
    </citation>
    <scope>NUCLEOTIDE SEQUENCE [LARGE SCALE GENOMIC DNA]</scope>
    <source>
        <strain evidence="3 4">CLA-SR-H028</strain>
    </source>
</reference>
<protein>
    <submittedName>
        <fullName evidence="3">Class B sortase</fullName>
        <ecNumber evidence="3">3.4.22.71</ecNumber>
    </submittedName>
</protein>
<dbReference type="CDD" id="cd05826">
    <property type="entry name" value="Sortase_B"/>
    <property type="match status" value="1"/>
</dbReference>
<dbReference type="EC" id="3.4.22.71" evidence="3"/>
<feature type="transmembrane region" description="Helical" evidence="2">
    <location>
        <begin position="21"/>
        <end position="46"/>
    </location>
</feature>
<name>A0ABV1DPR1_9FIRM</name>
<proteinExistence type="predicted"/>
<dbReference type="RefSeq" id="WP_349064413.1">
    <property type="nucleotide sequence ID" value="NZ_JBBMFP010000013.1"/>
</dbReference>
<dbReference type="Gene3D" id="2.40.260.10">
    <property type="entry name" value="Sortase"/>
    <property type="match status" value="1"/>
</dbReference>
<evidence type="ECO:0000313" key="3">
    <source>
        <dbReference type="EMBL" id="MEQ2432373.1"/>
    </source>
</evidence>
<dbReference type="EMBL" id="JBBMFP010000013">
    <property type="protein sequence ID" value="MEQ2432373.1"/>
    <property type="molecule type" value="Genomic_DNA"/>
</dbReference>
<evidence type="ECO:0000256" key="1">
    <source>
        <dbReference type="ARBA" id="ARBA00022801"/>
    </source>
</evidence>
<accession>A0ABV1DPR1</accession>
<dbReference type="NCBIfam" id="TIGR03064">
    <property type="entry name" value="sortase_srtB"/>
    <property type="match status" value="1"/>
</dbReference>
<keyword evidence="2" id="KW-1133">Transmembrane helix</keyword>
<keyword evidence="2" id="KW-0812">Transmembrane</keyword>
<dbReference type="InterPro" id="IPR005754">
    <property type="entry name" value="Sortase"/>
</dbReference>
<gene>
    <name evidence="3" type="primary">srtB</name>
    <name evidence="3" type="ORF">WMO65_15300</name>
</gene>
<comment type="caution">
    <text evidence="3">The sequence shown here is derived from an EMBL/GenBank/DDBJ whole genome shotgun (WGS) entry which is preliminary data.</text>
</comment>
<organism evidence="3 4">
    <name type="scientific">Blautia caccae</name>
    <dbReference type="NCBI Taxonomy" id="3133175"/>
    <lineage>
        <taxon>Bacteria</taxon>
        <taxon>Bacillati</taxon>
        <taxon>Bacillota</taxon>
        <taxon>Clostridia</taxon>
        <taxon>Lachnospirales</taxon>
        <taxon>Lachnospiraceae</taxon>
        <taxon>Blautia</taxon>
    </lineage>
</organism>
<keyword evidence="4" id="KW-1185">Reference proteome</keyword>
<evidence type="ECO:0000313" key="4">
    <source>
        <dbReference type="Proteomes" id="UP001457898"/>
    </source>
</evidence>
<dbReference type="SUPFAM" id="SSF63817">
    <property type="entry name" value="Sortase"/>
    <property type="match status" value="1"/>
</dbReference>
<evidence type="ECO:0000256" key="2">
    <source>
        <dbReference type="SAM" id="Phobius"/>
    </source>
</evidence>
<keyword evidence="1 3" id="KW-0378">Hydrolase</keyword>
<dbReference type="InterPro" id="IPR023365">
    <property type="entry name" value="Sortase_dom-sf"/>
</dbReference>
<dbReference type="InterPro" id="IPR009835">
    <property type="entry name" value="SrtB"/>
</dbReference>
<sequence length="280" mass="32337">MKNLASKTGTINRRSGRVRRFIAGILMIVSIILLTISIYFLMGMFIQERQDNQLQQELQELMQEKEDEPGENSSGDSFIEVDAGILALHEENPDCIGWLTIEGTKIDYPVMYRPGDKNYYLHRDFNGDYSANGCLFLAEECVPGDSDNLIIYGHHMNSGKMFADLEKYKDKGFYEEHPTILFRTIWGNEQYQILSAFTTPVYTGNDFNYYSFIKAQKGADYEYFIREIKRKAIYETGITAEYGDKLLTLSTCEYSQRNGRMVVVAKKIQQNESRERTGRI</sequence>
<keyword evidence="2" id="KW-0472">Membrane</keyword>
<dbReference type="Pfam" id="PF04203">
    <property type="entry name" value="Sortase"/>
    <property type="match status" value="1"/>
</dbReference>
<dbReference type="Proteomes" id="UP001457898">
    <property type="component" value="Unassembled WGS sequence"/>
</dbReference>
<dbReference type="GO" id="GO:0016787">
    <property type="term" value="F:hydrolase activity"/>
    <property type="evidence" value="ECO:0007669"/>
    <property type="project" value="UniProtKB-KW"/>
</dbReference>